<dbReference type="OrthoDB" id="3010120at2759"/>
<comment type="caution">
    <text evidence="1">The sequence shown here is derived from an EMBL/GenBank/DDBJ whole genome shotgun (WGS) entry which is preliminary data.</text>
</comment>
<evidence type="ECO:0000313" key="2">
    <source>
        <dbReference type="Proteomes" id="UP001150266"/>
    </source>
</evidence>
<accession>A0A9W9DPV5</accession>
<sequence length="145" mass="16884">MSFVATNSMSSNIEPSHCFYKGYSMSEKYKFSGHLCDHYDSHYLVRCGCPNDRPPYHPMYSLDDAFHREWCAKCLIFCYQPPHCKYSPQPKRRLIHPMLLATLLKLLARKCQDSLSCLFSPIFLLQGLLNLSEDAFNLLFRFTAL</sequence>
<gene>
    <name evidence="1" type="ORF">J3R30DRAFT_3477906</name>
</gene>
<reference evidence="1" key="1">
    <citation type="submission" date="2022-08" db="EMBL/GenBank/DDBJ databases">
        <title>A Global Phylogenomic Analysis of the Shiitake Genus Lentinula.</title>
        <authorList>
            <consortium name="DOE Joint Genome Institute"/>
            <person name="Sierra-Patev S."/>
            <person name="Min B."/>
            <person name="Naranjo-Ortiz M."/>
            <person name="Looney B."/>
            <person name="Konkel Z."/>
            <person name="Slot J.C."/>
            <person name="Sakamoto Y."/>
            <person name="Steenwyk J.L."/>
            <person name="Rokas A."/>
            <person name="Carro J."/>
            <person name="Camarero S."/>
            <person name="Ferreira P."/>
            <person name="Molpeceres G."/>
            <person name="Ruiz-Duenas F.J."/>
            <person name="Serrano A."/>
            <person name="Henrissat B."/>
            <person name="Drula E."/>
            <person name="Hughes K.W."/>
            <person name="Mata J.L."/>
            <person name="Ishikawa N.K."/>
            <person name="Vargas-Isla R."/>
            <person name="Ushijima S."/>
            <person name="Smith C.A."/>
            <person name="Ahrendt S."/>
            <person name="Andreopoulos W."/>
            <person name="He G."/>
            <person name="Labutti K."/>
            <person name="Lipzen A."/>
            <person name="Ng V."/>
            <person name="Riley R."/>
            <person name="Sandor L."/>
            <person name="Barry K."/>
            <person name="Martinez A.T."/>
            <person name="Xiao Y."/>
            <person name="Gibbons J.G."/>
            <person name="Terashima K."/>
            <person name="Grigoriev I.V."/>
            <person name="Hibbett D.S."/>
        </authorList>
    </citation>
    <scope>NUCLEOTIDE SEQUENCE</scope>
    <source>
        <strain evidence="1">JLM2183</strain>
    </source>
</reference>
<organism evidence="1 2">
    <name type="scientific">Lentinula aciculospora</name>
    <dbReference type="NCBI Taxonomy" id="153920"/>
    <lineage>
        <taxon>Eukaryota</taxon>
        <taxon>Fungi</taxon>
        <taxon>Dikarya</taxon>
        <taxon>Basidiomycota</taxon>
        <taxon>Agaricomycotina</taxon>
        <taxon>Agaricomycetes</taxon>
        <taxon>Agaricomycetidae</taxon>
        <taxon>Agaricales</taxon>
        <taxon>Marasmiineae</taxon>
        <taxon>Omphalotaceae</taxon>
        <taxon>Lentinula</taxon>
    </lineage>
</organism>
<name>A0A9W9DPV5_9AGAR</name>
<proteinExistence type="predicted"/>
<protein>
    <submittedName>
        <fullName evidence="1">Uncharacterized protein</fullName>
    </submittedName>
</protein>
<keyword evidence="2" id="KW-1185">Reference proteome</keyword>
<dbReference type="Proteomes" id="UP001150266">
    <property type="component" value="Unassembled WGS sequence"/>
</dbReference>
<evidence type="ECO:0000313" key="1">
    <source>
        <dbReference type="EMBL" id="KAJ4479390.1"/>
    </source>
</evidence>
<dbReference type="AlphaFoldDB" id="A0A9W9DPV5"/>
<dbReference type="EMBL" id="JAOTPV010000008">
    <property type="protein sequence ID" value="KAJ4479390.1"/>
    <property type="molecule type" value="Genomic_DNA"/>
</dbReference>